<feature type="compositionally biased region" description="Polar residues" evidence="1">
    <location>
        <begin position="1"/>
        <end position="15"/>
    </location>
</feature>
<proteinExistence type="predicted"/>
<feature type="compositionally biased region" description="Basic and acidic residues" evidence="1">
    <location>
        <begin position="21"/>
        <end position="31"/>
    </location>
</feature>
<evidence type="ECO:0000313" key="3">
    <source>
        <dbReference type="Proteomes" id="UP000824120"/>
    </source>
</evidence>
<dbReference type="Proteomes" id="UP000824120">
    <property type="component" value="Chromosome 4"/>
</dbReference>
<evidence type="ECO:0000313" key="2">
    <source>
        <dbReference type="EMBL" id="KAG5609688.1"/>
    </source>
</evidence>
<reference evidence="2 3" key="1">
    <citation type="submission" date="2020-09" db="EMBL/GenBank/DDBJ databases">
        <title>De no assembly of potato wild relative species, Solanum commersonii.</title>
        <authorList>
            <person name="Cho K."/>
        </authorList>
    </citation>
    <scope>NUCLEOTIDE SEQUENCE [LARGE SCALE GENOMIC DNA]</scope>
    <source>
        <strain evidence="2">LZ3.2</strain>
        <tissue evidence="2">Leaf</tissue>
    </source>
</reference>
<keyword evidence="3" id="KW-1185">Reference proteome</keyword>
<evidence type="ECO:0000256" key="1">
    <source>
        <dbReference type="SAM" id="MobiDB-lite"/>
    </source>
</evidence>
<dbReference type="EMBL" id="JACXVP010000004">
    <property type="protein sequence ID" value="KAG5609688.1"/>
    <property type="molecule type" value="Genomic_DNA"/>
</dbReference>
<organism evidence="2 3">
    <name type="scientific">Solanum commersonii</name>
    <name type="common">Commerson's wild potato</name>
    <name type="synonym">Commerson's nightshade</name>
    <dbReference type="NCBI Taxonomy" id="4109"/>
    <lineage>
        <taxon>Eukaryota</taxon>
        <taxon>Viridiplantae</taxon>
        <taxon>Streptophyta</taxon>
        <taxon>Embryophyta</taxon>
        <taxon>Tracheophyta</taxon>
        <taxon>Spermatophyta</taxon>
        <taxon>Magnoliopsida</taxon>
        <taxon>eudicotyledons</taxon>
        <taxon>Gunneridae</taxon>
        <taxon>Pentapetalae</taxon>
        <taxon>asterids</taxon>
        <taxon>lamiids</taxon>
        <taxon>Solanales</taxon>
        <taxon>Solanaceae</taxon>
        <taxon>Solanoideae</taxon>
        <taxon>Solaneae</taxon>
        <taxon>Solanum</taxon>
    </lineage>
</organism>
<dbReference type="OrthoDB" id="1428759at2759"/>
<comment type="caution">
    <text evidence="2">The sequence shown here is derived from an EMBL/GenBank/DDBJ whole genome shotgun (WGS) entry which is preliminary data.</text>
</comment>
<gene>
    <name evidence="2" type="ORF">H5410_020969</name>
</gene>
<accession>A0A9J5ZCV6</accession>
<protein>
    <submittedName>
        <fullName evidence="2">Uncharacterized protein</fullName>
    </submittedName>
</protein>
<sequence length="246" mass="27777">MTSQGNESSASNNQPIGDDSTGGRREEAGKDMKEKVTNTLGALQASATSVHKLKVSTTKVILCQTCTISCYPGYSDCDLALSRYSSSRLQPSREARRVSKSLISQSCKFPLKGDFPSDQQREQLTVEMDKATRFRTIFDGLNKFTKHPGYGGISLDGFGVSWIIMPRCEKEGNEDKKKIHLVKWEELTMSKKEGGVSIRDVKMKNKSLMMKWLWKLATSDNLLWKEVIITQYKMENKWTTNVVNTR</sequence>
<feature type="region of interest" description="Disordered" evidence="1">
    <location>
        <begin position="1"/>
        <end position="31"/>
    </location>
</feature>
<name>A0A9J5ZCV6_SOLCO</name>
<dbReference type="AlphaFoldDB" id="A0A9J5ZCV6"/>